<dbReference type="RefSeq" id="WP_224037398.1">
    <property type="nucleotide sequence ID" value="NZ_AP024849.1"/>
</dbReference>
<evidence type="ECO:0000313" key="1">
    <source>
        <dbReference type="EMBL" id="BCZ45855.1"/>
    </source>
</evidence>
<organism evidence="1 2">
    <name type="scientific">Clostridium gelidum</name>
    <dbReference type="NCBI Taxonomy" id="704125"/>
    <lineage>
        <taxon>Bacteria</taxon>
        <taxon>Bacillati</taxon>
        <taxon>Bacillota</taxon>
        <taxon>Clostridia</taxon>
        <taxon>Eubacteriales</taxon>
        <taxon>Clostridiaceae</taxon>
        <taxon>Clostridium</taxon>
    </lineage>
</organism>
<evidence type="ECO:0000313" key="2">
    <source>
        <dbReference type="Proteomes" id="UP000824633"/>
    </source>
</evidence>
<sequence length="61" mass="7126">MVTLENPKAVLNSKYAKKELQDHIIKHDQLINKMKQLHEANGNGRWFTEESMYQVADSILK</sequence>
<proteinExistence type="predicted"/>
<keyword evidence="2" id="KW-1185">Reference proteome</keyword>
<accession>A0ABM7T4L2</accession>
<protein>
    <submittedName>
        <fullName evidence="1">Uncharacterized protein</fullName>
    </submittedName>
</protein>
<dbReference type="Proteomes" id="UP000824633">
    <property type="component" value="Chromosome"/>
</dbReference>
<name>A0ABM7T4L2_9CLOT</name>
<reference evidence="2" key="1">
    <citation type="submission" date="2021-07" db="EMBL/GenBank/DDBJ databases">
        <title>Complete genome sequencing of a Clostridium isolate.</title>
        <authorList>
            <person name="Ueki A."/>
            <person name="Tonouchi A."/>
        </authorList>
    </citation>
    <scope>NUCLEOTIDE SEQUENCE [LARGE SCALE GENOMIC DNA]</scope>
    <source>
        <strain evidence="2">C5S11</strain>
    </source>
</reference>
<gene>
    <name evidence="1" type="ORF">psyc5s11_19220</name>
</gene>
<dbReference type="EMBL" id="AP024849">
    <property type="protein sequence ID" value="BCZ45855.1"/>
    <property type="molecule type" value="Genomic_DNA"/>
</dbReference>